<feature type="compositionally biased region" description="Basic residues" evidence="1">
    <location>
        <begin position="66"/>
        <end position="82"/>
    </location>
</feature>
<dbReference type="EMBL" id="CAXAMN010001647">
    <property type="protein sequence ID" value="CAK8995545.1"/>
    <property type="molecule type" value="Genomic_DNA"/>
</dbReference>
<sequence length="152" mass="16750">MPQQMPRLNMFVSMQEFKVHVPMGEQLPHNLTTTTAQERPAQVVGVPGEAEFEKGSSDSSESKEKEKKKRTKKKKKKKKKSFKVTGKKDYGSLFAGTGLDKDAKTRKKVSRLARRALKKKSKGLSSTDSGESTGELGAAAGARRRADGRLLN</sequence>
<feature type="compositionally biased region" description="Basic and acidic residues" evidence="1">
    <location>
        <begin position="51"/>
        <end position="65"/>
    </location>
</feature>
<name>A0ABP0HZ96_9DINO</name>
<dbReference type="Proteomes" id="UP001642484">
    <property type="component" value="Unassembled WGS sequence"/>
</dbReference>
<evidence type="ECO:0000256" key="1">
    <source>
        <dbReference type="SAM" id="MobiDB-lite"/>
    </source>
</evidence>
<accession>A0ABP0HZ96</accession>
<feature type="compositionally biased region" description="Basic residues" evidence="1">
    <location>
        <begin position="104"/>
        <end position="122"/>
    </location>
</feature>
<evidence type="ECO:0000313" key="3">
    <source>
        <dbReference type="Proteomes" id="UP001642484"/>
    </source>
</evidence>
<feature type="region of interest" description="Disordered" evidence="1">
    <location>
        <begin position="28"/>
        <end position="152"/>
    </location>
</feature>
<gene>
    <name evidence="2" type="ORF">CCMP2556_LOCUS4064</name>
</gene>
<organism evidence="2 3">
    <name type="scientific">Durusdinium trenchii</name>
    <dbReference type="NCBI Taxonomy" id="1381693"/>
    <lineage>
        <taxon>Eukaryota</taxon>
        <taxon>Sar</taxon>
        <taxon>Alveolata</taxon>
        <taxon>Dinophyceae</taxon>
        <taxon>Suessiales</taxon>
        <taxon>Symbiodiniaceae</taxon>
        <taxon>Durusdinium</taxon>
    </lineage>
</organism>
<reference evidence="2 3" key="1">
    <citation type="submission" date="2024-02" db="EMBL/GenBank/DDBJ databases">
        <authorList>
            <person name="Chen Y."/>
            <person name="Shah S."/>
            <person name="Dougan E. K."/>
            <person name="Thang M."/>
            <person name="Chan C."/>
        </authorList>
    </citation>
    <scope>NUCLEOTIDE SEQUENCE [LARGE SCALE GENOMIC DNA]</scope>
</reference>
<comment type="caution">
    <text evidence="2">The sequence shown here is derived from an EMBL/GenBank/DDBJ whole genome shotgun (WGS) entry which is preliminary data.</text>
</comment>
<proteinExistence type="predicted"/>
<evidence type="ECO:0000313" key="2">
    <source>
        <dbReference type="EMBL" id="CAK8995545.1"/>
    </source>
</evidence>
<protein>
    <submittedName>
        <fullName evidence="2">Uncharacterized protein</fullName>
    </submittedName>
</protein>
<keyword evidence="3" id="KW-1185">Reference proteome</keyword>